<feature type="region of interest" description="Disordered" evidence="5">
    <location>
        <begin position="230"/>
        <end position="251"/>
    </location>
</feature>
<keyword evidence="4" id="KW-0472">Membrane</keyword>
<feature type="region of interest" description="Disordered" evidence="5">
    <location>
        <begin position="640"/>
        <end position="700"/>
    </location>
</feature>
<dbReference type="OMA" id="KDCVNML"/>
<feature type="compositionally biased region" description="Gly residues" evidence="5">
    <location>
        <begin position="1344"/>
        <end position="1356"/>
    </location>
</feature>
<keyword evidence="7" id="KW-1185">Reference proteome</keyword>
<dbReference type="GO" id="GO:0048471">
    <property type="term" value="C:perinuclear region of cytoplasm"/>
    <property type="evidence" value="ECO:0007669"/>
    <property type="project" value="TreeGrafter"/>
</dbReference>
<feature type="region of interest" description="Disordered" evidence="5">
    <location>
        <begin position="2202"/>
        <end position="2227"/>
    </location>
</feature>
<comment type="subcellular location">
    <subcellularLocation>
        <location evidence="1">Endomembrane system</location>
    </subcellularLocation>
</comment>
<keyword evidence="2" id="KW-0597">Phosphoprotein</keyword>
<protein>
    <submittedName>
        <fullName evidence="6">A-kinase anchoring protein 6</fullName>
    </submittedName>
</protein>
<dbReference type="InParanoid" id="A0A673WQC0"/>
<feature type="region of interest" description="Disordered" evidence="5">
    <location>
        <begin position="1638"/>
        <end position="1667"/>
    </location>
</feature>
<proteinExistence type="predicted"/>
<dbReference type="Proteomes" id="UP000472277">
    <property type="component" value="Chromosome 25"/>
</dbReference>
<reference evidence="6" key="1">
    <citation type="submission" date="2025-08" db="UniProtKB">
        <authorList>
            <consortium name="Ensembl"/>
        </authorList>
    </citation>
    <scope>IDENTIFICATION</scope>
</reference>
<dbReference type="GO" id="GO:0016529">
    <property type="term" value="C:sarcoplasmic reticulum"/>
    <property type="evidence" value="ECO:0007669"/>
    <property type="project" value="TreeGrafter"/>
</dbReference>
<reference evidence="6" key="2">
    <citation type="submission" date="2025-09" db="UniProtKB">
        <authorList>
            <consortium name="Ensembl"/>
        </authorList>
    </citation>
    <scope>IDENTIFICATION</scope>
</reference>
<feature type="compositionally biased region" description="Basic and acidic residues" evidence="5">
    <location>
        <begin position="667"/>
        <end position="678"/>
    </location>
</feature>
<gene>
    <name evidence="6" type="primary">AKAP6</name>
    <name evidence="6" type="synonym">LOC115161786</name>
</gene>
<evidence type="ECO:0000256" key="4">
    <source>
        <dbReference type="ARBA" id="ARBA00023136"/>
    </source>
</evidence>
<name>A0A673WQC0_SALTR</name>
<organism evidence="6 7">
    <name type="scientific">Salmo trutta</name>
    <name type="common">Brown trout</name>
    <dbReference type="NCBI Taxonomy" id="8032"/>
    <lineage>
        <taxon>Eukaryota</taxon>
        <taxon>Metazoa</taxon>
        <taxon>Chordata</taxon>
        <taxon>Craniata</taxon>
        <taxon>Vertebrata</taxon>
        <taxon>Euteleostomi</taxon>
        <taxon>Actinopterygii</taxon>
        <taxon>Neopterygii</taxon>
        <taxon>Teleostei</taxon>
        <taxon>Protacanthopterygii</taxon>
        <taxon>Salmoniformes</taxon>
        <taxon>Salmonidae</taxon>
        <taxon>Salmoninae</taxon>
        <taxon>Salmo</taxon>
    </lineage>
</organism>
<evidence type="ECO:0000256" key="5">
    <source>
        <dbReference type="SAM" id="MobiDB-lite"/>
    </source>
</evidence>
<feature type="region of interest" description="Disordered" evidence="5">
    <location>
        <begin position="1304"/>
        <end position="1414"/>
    </location>
</feature>
<feature type="compositionally biased region" description="Low complexity" evidence="5">
    <location>
        <begin position="2208"/>
        <end position="2227"/>
    </location>
</feature>
<dbReference type="PANTHER" id="PTHR14514:SF2">
    <property type="entry name" value="A-KINASE ANCHOR PROTEIN 6"/>
    <property type="match status" value="1"/>
</dbReference>
<feature type="compositionally biased region" description="Low complexity" evidence="5">
    <location>
        <begin position="1643"/>
        <end position="1665"/>
    </location>
</feature>
<dbReference type="GO" id="GO:0051018">
    <property type="term" value="F:protein kinase A binding"/>
    <property type="evidence" value="ECO:0007669"/>
    <property type="project" value="TreeGrafter"/>
</dbReference>
<feature type="region of interest" description="Disordered" evidence="5">
    <location>
        <begin position="1446"/>
        <end position="1506"/>
    </location>
</feature>
<feature type="compositionally biased region" description="Basic and acidic residues" evidence="5">
    <location>
        <begin position="1495"/>
        <end position="1506"/>
    </location>
</feature>
<sequence>MNVAVSPMAREAASPMITSVTPSFEEEAGPSRGGLCREGLAQERDSARRYQNQKPPPLHTGADWKVVLHLPEIETWLRATTDRVQDLSHSVHQDSVNKHLDVHLVQLKDICEDISDHVEQIHALLETEFSLKLLSYSVNIIVDIRSVQLLWHQLRVSVLVLKERLLQGLQDSNGNYTRQTDILQAFSQDHHQARLDALTEVDDCGQLTIKCSQDYFSLDCGITAYELSDYSPSEDQEGTSGSGQGQEPCCRYPNLKSDFPELIQSVDLLTITAKQSQNQGAVPEQEVEEPSTTIEKHRDKPSSTGAENNPAPGPKMHCDMPQSKSTPLSKQPLQGSMSNEVSPTQPVLPKKPMYLEGEAESSLSLRRSTLPPSLQFQADLSRSTPSLLDLPDRSKFWLELNAVCPSNASQSFDSLQAMNSMNVQASRQREAGGYQRQGSPVGAHIPLQRSSSEAGQGGHFPQDLSSFPTLFSGNNGCSRDLKDPQTDRDTDSSLPSPMREPSDHESHYEASSEDFRSPTKEAVCIIQPQCPHLPHPAPVGASSNPSKEHWFRSDEFLALPAQLKKTEMLAMKLETLAQRPGHQGHHESIQDVDDWELTEVNSDWEGEGPGSPQPPLGFDALQPPYKRPFHVGMGYFSPTSSSDMAPSLDESIESGPLSDLLSEDEAWSSRESRKRDNNRGWSSGETRVRDTNRSLTLHPTTTTTMAPHIETQCKPFIQQLLDDIQHHDNHPDIWGKIEGFVKKLDEFICWLREALETTENWTPPKAEMDSLKLYLETHLSFKLNVDSHCSLKDCVNMLSVLQSFMLNVDSHCSLKDCVNMLSVLQSFMLNVDSHCSLKDCVVEEGRQLLEIILSNGLRDMLQMVVHQWQQLQRQIRRQHSWMLRTLDAIKAHILATEAEASQEAETTGPLASPKGELLQSHWEAQRDVLDQLSLKLKSQQYCTGTIRRTGREYAQMSKYNSRQEFESDFQELWDWLMDMDSVVMDSHELMMSEEQQQHLYKGNSVEMRMWLPKKTHLLGCAESLRRSGAQLPPDFDERVNAMTHKWDQLQKILGELVGSTSRPQEPHSALSPHTSSLLGQLESRIKDLKVWLRDTELYIFNSCLRQDTEQDLRVSTQLQHFKSLCLEVCERRKGVSSVLRLSQRLQEEQEQQSGPDSEQQALQLLTVNLERRWEAIVMQVLQWQTRLRRALGTDQVPGNIIEAGLMDLHGPAEDSWEWDEMDMAIVEYMEPQEFDDKQNAECESGPGSPGAGLDYDMSESSPCVTQRGMSLNESSRMTPLSSHRPSAYQVYSLHNAQLYRQPHFPSVHKTSSPVKAGRKQPLLKSLSKDSSFSSVESLPDVLGGLFGGGKQGGRGGESTRRSESESGIVSEGETETTANSVVCLDDPRRGGSTYLRPPPGVNSPGEDDDEGGRLCDEDIDRILERANKVALYGDCVSVTALRDQNRCKAEKKRGGGGGEEGGGGGENRRRHRRESNVEILINGRGLSPDSEEEDERRVTGVKGRRDREIPHLSQGSSLESLYAAGELFPSGKDTLQRSTSLESWLAPCKSWEEAEGEGGSQGSLRELGLGSGAIEPTGELSRRTLELLKRLENIQTPLHDLKMTRSISDITLQSSISLCHPGVGYGSWGSGHAGCLSGGRGGSPSSVNESSAASLTELSSTEDSSVGSEDLAVLRNRCCMLDSNASFRKHHHRAQPGGHHGGHGGHDEADASISMVVNVSCTSACTDDEDDSDLLSSSTPTLTEEELGIKEVEEEDSDLLSSSTLTLTEEELGIKEDEEEDSSVASEEEYMEGSLGLGMEYMKNEFHNWIHNPSRSQQQSQSGRDKNQGYDPLGDELQCDTLSKDRTNRLSVGNEHCSFLNRSALRLLESHTNSNVKKECLGMLPDVVNTNRKNATRRYISQFVDDMENGNVENSHIKGKDEDDELLREEGSLFTKKGESFKNCYVNESVVNGGDQQRGMGMATATAMLSQLQAKESSLESQLRGEIPCQSSSHSSPSLSPLEDRGGSHHHHALQKPPRSGNSSQENLFSSFLCDVPTQQSIGNANSSPEPNSDRPCCSHPHPQAPPRQDQKSQENVHNFVMEIINMASVALKNKESQAEDKERPGLTGAQIRDKVLEHSHRTIHLHKGDFYSYLSISSHDSDCGEVSAYIDSKSTTPLLSPTPDIRDEEMLFEACTEKVYLGPPLCYSMAVTKRQRRHSPKLIDYNSSSPSPAAQSQSQSQAPLPACNEYQEEHGISPGSIAWRQLQCHNEASYLNPLPCETLIDTVECLADTEMLASNISPVMTKIRVSCSSTNPLKEEGSLCPPIRKCDSDEKGSTSQWMKQKNVRKVYSSLQEVKSTHKQKQSPRSGQGCGLVGVRGPRGSGPVSDNSSASKTGTARPQVMRLSGSVASATSKAQL</sequence>
<feature type="compositionally biased region" description="Polar residues" evidence="5">
    <location>
        <begin position="2390"/>
        <end position="2400"/>
    </location>
</feature>
<feature type="compositionally biased region" description="Polar residues" evidence="5">
    <location>
        <begin position="2370"/>
        <end position="2380"/>
    </location>
</feature>
<evidence type="ECO:0000313" key="7">
    <source>
        <dbReference type="Proteomes" id="UP000472277"/>
    </source>
</evidence>
<feature type="compositionally biased region" description="Gly residues" evidence="5">
    <location>
        <begin position="2352"/>
        <end position="2364"/>
    </location>
</feature>
<feature type="region of interest" description="Disordered" evidence="5">
    <location>
        <begin position="1727"/>
        <end position="1790"/>
    </location>
</feature>
<feature type="compositionally biased region" description="Low complexity" evidence="5">
    <location>
        <begin position="1365"/>
        <end position="1377"/>
    </location>
</feature>
<feature type="region of interest" description="Disordered" evidence="5">
    <location>
        <begin position="1976"/>
        <end position="2026"/>
    </location>
</feature>
<feature type="region of interest" description="Disordered" evidence="5">
    <location>
        <begin position="1813"/>
        <end position="1838"/>
    </location>
</feature>
<keyword evidence="3" id="KW-0677">Repeat</keyword>
<evidence type="ECO:0000256" key="3">
    <source>
        <dbReference type="ARBA" id="ARBA00022737"/>
    </source>
</evidence>
<feature type="compositionally biased region" description="Low complexity" evidence="5">
    <location>
        <begin position="1322"/>
        <end position="1338"/>
    </location>
</feature>
<evidence type="ECO:0000313" key="6">
    <source>
        <dbReference type="Ensembl" id="ENSSTUP00000010306.1"/>
    </source>
</evidence>
<dbReference type="GeneTree" id="ENSGT00810000125473"/>
<feature type="region of interest" description="Disordered" evidence="5">
    <location>
        <begin position="275"/>
        <end position="352"/>
    </location>
</feature>
<feature type="region of interest" description="Disordered" evidence="5">
    <location>
        <begin position="1"/>
        <end position="36"/>
    </location>
</feature>
<dbReference type="PANTHER" id="PTHR14514">
    <property type="entry name" value="PKA ANCHORING PROTEIN"/>
    <property type="match status" value="1"/>
</dbReference>
<feature type="compositionally biased region" description="Polar residues" evidence="5">
    <location>
        <begin position="2040"/>
        <end position="2051"/>
    </location>
</feature>
<feature type="compositionally biased region" description="Basic and acidic residues" evidence="5">
    <location>
        <begin position="479"/>
        <end position="491"/>
    </location>
</feature>
<dbReference type="GO" id="GO:0044325">
    <property type="term" value="F:transmembrane transporter binding"/>
    <property type="evidence" value="ECO:0007669"/>
    <property type="project" value="TreeGrafter"/>
</dbReference>
<dbReference type="Ensembl" id="ENSSTUT00000010970.1">
    <property type="protein sequence ID" value="ENSSTUP00000010306.1"/>
    <property type="gene ID" value="ENSSTUG00000004966.1"/>
</dbReference>
<feature type="compositionally biased region" description="Polar residues" evidence="5">
    <location>
        <begin position="463"/>
        <end position="477"/>
    </location>
</feature>
<feature type="compositionally biased region" description="Gly residues" evidence="5">
    <location>
        <begin position="1455"/>
        <end position="1465"/>
    </location>
</feature>
<feature type="compositionally biased region" description="Polar residues" evidence="5">
    <location>
        <begin position="322"/>
        <end position="345"/>
    </location>
</feature>
<feature type="region of interest" description="Disordered" evidence="5">
    <location>
        <begin position="2040"/>
        <end position="2074"/>
    </location>
</feature>
<feature type="compositionally biased region" description="Low complexity" evidence="5">
    <location>
        <begin position="1991"/>
        <end position="2001"/>
    </location>
</feature>
<evidence type="ECO:0000256" key="1">
    <source>
        <dbReference type="ARBA" id="ARBA00004308"/>
    </source>
</evidence>
<dbReference type="Gene3D" id="1.20.58.60">
    <property type="match status" value="1"/>
</dbReference>
<feature type="region of interest" description="Disordered" evidence="5">
    <location>
        <begin position="601"/>
        <end position="623"/>
    </location>
</feature>
<accession>A0A673WQC0</accession>
<feature type="compositionally biased region" description="Acidic residues" evidence="5">
    <location>
        <begin position="1768"/>
        <end position="1790"/>
    </location>
</feature>
<feature type="region of interest" description="Disordered" evidence="5">
    <location>
        <begin position="424"/>
        <end position="518"/>
    </location>
</feature>
<feature type="region of interest" description="Disordered" evidence="5">
    <location>
        <begin position="1552"/>
        <end position="1576"/>
    </location>
</feature>
<dbReference type="SUPFAM" id="SSF46966">
    <property type="entry name" value="Spectrin repeat"/>
    <property type="match status" value="2"/>
</dbReference>
<feature type="region of interest" description="Disordered" evidence="5">
    <location>
        <begin position="1689"/>
        <end position="1709"/>
    </location>
</feature>
<feature type="region of interest" description="Disordered" evidence="5">
    <location>
        <begin position="2333"/>
        <end position="2400"/>
    </location>
</feature>
<feature type="compositionally biased region" description="Basic and acidic residues" evidence="5">
    <location>
        <begin position="500"/>
        <end position="518"/>
    </location>
</feature>
<evidence type="ECO:0000256" key="2">
    <source>
        <dbReference type="ARBA" id="ARBA00022553"/>
    </source>
</evidence>